<dbReference type="Pfam" id="PF01590">
    <property type="entry name" value="GAF"/>
    <property type="match status" value="1"/>
</dbReference>
<accession>A0A6S7BYB5</accession>
<dbReference type="Gene3D" id="3.30.450.40">
    <property type="match status" value="1"/>
</dbReference>
<dbReference type="SUPFAM" id="SSF55781">
    <property type="entry name" value="GAF domain-like"/>
    <property type="match status" value="1"/>
</dbReference>
<feature type="domain" description="GAF" evidence="1">
    <location>
        <begin position="109"/>
        <end position="225"/>
    </location>
</feature>
<dbReference type="EMBL" id="CADIKM010000051">
    <property type="protein sequence ID" value="CAB3802942.1"/>
    <property type="molecule type" value="Genomic_DNA"/>
</dbReference>
<reference evidence="2 3" key="1">
    <citation type="submission" date="2020-04" db="EMBL/GenBank/DDBJ databases">
        <authorList>
            <person name="De Canck E."/>
        </authorList>
    </citation>
    <scope>NUCLEOTIDE SEQUENCE [LARGE SCALE GENOMIC DNA]</scope>
    <source>
        <strain evidence="2 3">LMG 28138</strain>
    </source>
</reference>
<protein>
    <recommendedName>
        <fullName evidence="1">GAF domain-containing protein</fullName>
    </recommendedName>
</protein>
<gene>
    <name evidence="2" type="ORF">LMG28138_05269</name>
</gene>
<evidence type="ECO:0000313" key="2">
    <source>
        <dbReference type="EMBL" id="CAB3802942.1"/>
    </source>
</evidence>
<dbReference type="AlphaFoldDB" id="A0A6S7BYB5"/>
<organism evidence="2 3">
    <name type="scientific">Pararobbsia alpina</name>
    <dbReference type="NCBI Taxonomy" id="621374"/>
    <lineage>
        <taxon>Bacteria</taxon>
        <taxon>Pseudomonadati</taxon>
        <taxon>Pseudomonadota</taxon>
        <taxon>Betaproteobacteria</taxon>
        <taxon>Burkholderiales</taxon>
        <taxon>Burkholderiaceae</taxon>
        <taxon>Pararobbsia</taxon>
    </lineage>
</organism>
<evidence type="ECO:0000259" key="1">
    <source>
        <dbReference type="Pfam" id="PF01590"/>
    </source>
</evidence>
<dbReference type="Proteomes" id="UP000494115">
    <property type="component" value="Unassembled WGS sequence"/>
</dbReference>
<name>A0A6S7BYB5_9BURK</name>
<sequence length="239" mass="26168">MRLSEEAIRLARVSMGSSITRPWPRNTPQGFTQRAASRRWLTRICETPGIATCAGAPEGKVRQLDELYPYLREDEPVPGLTSTIGAPVEHLDLATVLKVSQAVSGEIVLENLIDTLMRTAIEQAGAERGVLIVSNEGEPQLAAQATTSRETVVVQLCDQHLATGTLPQAVLHYVMRTRESIMLDDAAAQPPFAADPYIQERRARSILCLPLLARAKVIGSLYLENSLAPGVFAHARSWY</sequence>
<proteinExistence type="predicted"/>
<dbReference type="InterPro" id="IPR003018">
    <property type="entry name" value="GAF"/>
</dbReference>
<evidence type="ECO:0000313" key="3">
    <source>
        <dbReference type="Proteomes" id="UP000494115"/>
    </source>
</evidence>
<dbReference type="InterPro" id="IPR029016">
    <property type="entry name" value="GAF-like_dom_sf"/>
</dbReference>
<keyword evidence="3" id="KW-1185">Reference proteome</keyword>